<dbReference type="Proteomes" id="UP000229816">
    <property type="component" value="Unassembled WGS sequence"/>
</dbReference>
<dbReference type="GO" id="GO:0019843">
    <property type="term" value="F:rRNA binding"/>
    <property type="evidence" value="ECO:0007669"/>
    <property type="project" value="UniProtKB-KW"/>
</dbReference>
<sequence length="201" mass="22003">MENQGVGIKLNTIQKFTQDGRRIPVTEIQTEALEAFQPGDLVKITGWSKGKGFTGVVKRWGFKGGPKTHGQSDRQRAPGSIGQTTTPGRVYKGKKMAGRAGGAKVTITGLTVMDVDNKNKLLLVSGLVPGAKKGKLLIRKYSQNQKFVPLMRVGEKEIKETEEERAERLRKEEEAEEKLKEAEKEPASAEATAGERENAQG</sequence>
<dbReference type="PANTHER" id="PTHR11229:SF16">
    <property type="entry name" value="LARGE RIBOSOMAL SUBUNIT PROTEIN UL3C"/>
    <property type="match status" value="1"/>
</dbReference>
<keyword evidence="2" id="KW-0699">rRNA-binding</keyword>
<evidence type="ECO:0000256" key="1">
    <source>
        <dbReference type="ARBA" id="ARBA00006540"/>
    </source>
</evidence>
<dbReference type="NCBIfam" id="TIGR03625">
    <property type="entry name" value="L3_bact"/>
    <property type="match status" value="1"/>
</dbReference>
<keyword evidence="3" id="KW-0694">RNA-binding</keyword>
<evidence type="ECO:0000313" key="9">
    <source>
        <dbReference type="Proteomes" id="UP000229816"/>
    </source>
</evidence>
<evidence type="ECO:0000256" key="4">
    <source>
        <dbReference type="ARBA" id="ARBA00022980"/>
    </source>
</evidence>
<feature type="region of interest" description="Disordered" evidence="7">
    <location>
        <begin position="61"/>
        <end position="85"/>
    </location>
</feature>
<name>A0A2M8ESK8_9BACT</name>
<evidence type="ECO:0000256" key="7">
    <source>
        <dbReference type="SAM" id="MobiDB-lite"/>
    </source>
</evidence>
<evidence type="ECO:0000256" key="2">
    <source>
        <dbReference type="ARBA" id="ARBA00022730"/>
    </source>
</evidence>
<dbReference type="InterPro" id="IPR009000">
    <property type="entry name" value="Transl_B-barrel_sf"/>
</dbReference>
<dbReference type="GO" id="GO:0022625">
    <property type="term" value="C:cytosolic large ribosomal subunit"/>
    <property type="evidence" value="ECO:0007669"/>
    <property type="project" value="TreeGrafter"/>
</dbReference>
<dbReference type="SUPFAM" id="SSF50447">
    <property type="entry name" value="Translation proteins"/>
    <property type="match status" value="1"/>
</dbReference>
<feature type="compositionally biased region" description="Basic and acidic residues" evidence="7">
    <location>
        <begin position="165"/>
        <end position="201"/>
    </location>
</feature>
<evidence type="ECO:0000256" key="5">
    <source>
        <dbReference type="ARBA" id="ARBA00023274"/>
    </source>
</evidence>
<dbReference type="FunFam" id="2.40.30.10:FF:000004">
    <property type="entry name" value="50S ribosomal protein L3"/>
    <property type="match status" value="1"/>
</dbReference>
<dbReference type="GO" id="GO:0006412">
    <property type="term" value="P:translation"/>
    <property type="evidence" value="ECO:0007669"/>
    <property type="project" value="UniProtKB-UniRule"/>
</dbReference>
<keyword evidence="5" id="KW-0687">Ribonucleoprotein</keyword>
<comment type="similarity">
    <text evidence="1">Belongs to the universal ribosomal protein uL3 family.</text>
</comment>
<accession>A0A2M8ESK8</accession>
<gene>
    <name evidence="8" type="primary">rplC</name>
    <name evidence="8" type="ORF">CO054_01905</name>
</gene>
<evidence type="ECO:0000313" key="8">
    <source>
        <dbReference type="EMBL" id="PJC28108.1"/>
    </source>
</evidence>
<organism evidence="8 9">
    <name type="scientific">Candidatus Shapirobacteria bacterium CG_4_9_14_0_2_um_filter_39_11</name>
    <dbReference type="NCBI Taxonomy" id="1974478"/>
    <lineage>
        <taxon>Bacteria</taxon>
        <taxon>Candidatus Shapironibacteriota</taxon>
    </lineage>
</organism>
<dbReference type="Gene3D" id="2.40.30.10">
    <property type="entry name" value="Translation factors"/>
    <property type="match status" value="1"/>
</dbReference>
<dbReference type="PANTHER" id="PTHR11229">
    <property type="entry name" value="50S RIBOSOMAL PROTEIN L3"/>
    <property type="match status" value="1"/>
</dbReference>
<proteinExistence type="inferred from homology"/>
<dbReference type="InterPro" id="IPR000597">
    <property type="entry name" value="Ribosomal_uL3"/>
</dbReference>
<feature type="region of interest" description="Disordered" evidence="7">
    <location>
        <begin position="160"/>
        <end position="201"/>
    </location>
</feature>
<evidence type="ECO:0000256" key="6">
    <source>
        <dbReference type="NCBIfam" id="TIGR03625"/>
    </source>
</evidence>
<reference evidence="9" key="1">
    <citation type="submission" date="2017-09" db="EMBL/GenBank/DDBJ databases">
        <title>Depth-based differentiation of microbial function through sediment-hosted aquifers and enrichment of novel symbionts in the deep terrestrial subsurface.</title>
        <authorList>
            <person name="Probst A.J."/>
            <person name="Ladd B."/>
            <person name="Jarett J.K."/>
            <person name="Geller-Mcgrath D.E."/>
            <person name="Sieber C.M.K."/>
            <person name="Emerson J.B."/>
            <person name="Anantharaman K."/>
            <person name="Thomas B.C."/>
            <person name="Malmstrom R."/>
            <person name="Stieglmeier M."/>
            <person name="Klingl A."/>
            <person name="Woyke T."/>
            <person name="Ryan C.M."/>
            <person name="Banfield J.F."/>
        </authorList>
    </citation>
    <scope>NUCLEOTIDE SEQUENCE [LARGE SCALE GENOMIC DNA]</scope>
</reference>
<protein>
    <recommendedName>
        <fullName evidence="6">50S ribosomal protein L3</fullName>
    </recommendedName>
</protein>
<dbReference type="EMBL" id="PFSF01000039">
    <property type="protein sequence ID" value="PJC28108.1"/>
    <property type="molecule type" value="Genomic_DNA"/>
</dbReference>
<dbReference type="AlphaFoldDB" id="A0A2M8ESK8"/>
<dbReference type="Pfam" id="PF00297">
    <property type="entry name" value="Ribosomal_L3"/>
    <property type="match status" value="1"/>
</dbReference>
<dbReference type="GO" id="GO:0003735">
    <property type="term" value="F:structural constituent of ribosome"/>
    <property type="evidence" value="ECO:0007669"/>
    <property type="project" value="UniProtKB-UniRule"/>
</dbReference>
<dbReference type="InterPro" id="IPR019927">
    <property type="entry name" value="Ribosomal_uL3_bac/org-type"/>
</dbReference>
<keyword evidence="4 8" id="KW-0689">Ribosomal protein</keyword>
<comment type="caution">
    <text evidence="8">The sequence shown here is derived from an EMBL/GenBank/DDBJ whole genome shotgun (WGS) entry which is preliminary data.</text>
</comment>
<evidence type="ECO:0000256" key="3">
    <source>
        <dbReference type="ARBA" id="ARBA00022884"/>
    </source>
</evidence>